<feature type="compositionally biased region" description="Polar residues" evidence="1">
    <location>
        <begin position="143"/>
        <end position="159"/>
    </location>
</feature>
<evidence type="ECO:0000256" key="1">
    <source>
        <dbReference type="SAM" id="MobiDB-lite"/>
    </source>
</evidence>
<feature type="compositionally biased region" description="Basic and acidic residues" evidence="1">
    <location>
        <begin position="565"/>
        <end position="590"/>
    </location>
</feature>
<feature type="compositionally biased region" description="Polar residues" evidence="1">
    <location>
        <begin position="720"/>
        <end position="730"/>
    </location>
</feature>
<gene>
    <name evidence="2" type="ORF">D9613_007520</name>
</gene>
<feature type="compositionally biased region" description="Basic and acidic residues" evidence="1">
    <location>
        <begin position="185"/>
        <end position="196"/>
    </location>
</feature>
<evidence type="ECO:0000313" key="3">
    <source>
        <dbReference type="Proteomes" id="UP000521872"/>
    </source>
</evidence>
<reference evidence="2 3" key="1">
    <citation type="submission" date="2019-12" db="EMBL/GenBank/DDBJ databases">
        <authorList>
            <person name="Floudas D."/>
            <person name="Bentzer J."/>
            <person name="Ahren D."/>
            <person name="Johansson T."/>
            <person name="Persson P."/>
            <person name="Tunlid A."/>
        </authorList>
    </citation>
    <scope>NUCLEOTIDE SEQUENCE [LARGE SCALE GENOMIC DNA]</scope>
    <source>
        <strain evidence="2 3">CBS 102.39</strain>
    </source>
</reference>
<name>A0A8H4QND7_9AGAR</name>
<comment type="caution">
    <text evidence="2">The sequence shown here is derived from an EMBL/GenBank/DDBJ whole genome shotgun (WGS) entry which is preliminary data.</text>
</comment>
<feature type="compositionally biased region" description="Basic and acidic residues" evidence="1">
    <location>
        <begin position="462"/>
        <end position="472"/>
    </location>
</feature>
<feature type="compositionally biased region" description="Basic and acidic residues" evidence="1">
    <location>
        <begin position="640"/>
        <end position="662"/>
    </location>
</feature>
<feature type="compositionally biased region" description="Basic and acidic residues" evidence="1">
    <location>
        <begin position="70"/>
        <end position="90"/>
    </location>
</feature>
<dbReference type="EMBL" id="JAACJL010000045">
    <property type="protein sequence ID" value="KAF4613492.1"/>
    <property type="molecule type" value="Genomic_DNA"/>
</dbReference>
<feature type="compositionally biased region" description="Polar residues" evidence="1">
    <location>
        <begin position="364"/>
        <end position="379"/>
    </location>
</feature>
<feature type="compositionally biased region" description="Low complexity" evidence="1">
    <location>
        <begin position="473"/>
        <end position="484"/>
    </location>
</feature>
<dbReference type="Proteomes" id="UP000521872">
    <property type="component" value="Unassembled WGS sequence"/>
</dbReference>
<feature type="region of interest" description="Disordered" evidence="1">
    <location>
        <begin position="350"/>
        <end position="731"/>
    </location>
</feature>
<feature type="compositionally biased region" description="Basic and acidic residues" evidence="1">
    <location>
        <begin position="35"/>
        <end position="44"/>
    </location>
</feature>
<sequence length="1000" mass="112068">MSDSSLQARLGPRVGGYKNLSWVRPGYHAKPHLKPHSEYSHTEPIDVDDYPSTYEGDYTDKWQPQPRKPSLLERIQDSPEPKSLFERIAVEDDELGVVQPHGSPPRSRTPARRIYPTSPDAAIRFTPGGSNHHSDPPLGPKSVHSTPKSFTEQNGQAKQLTFHRHDKGDSHATVEQGRSTPLSHDTGRNDKDKDDLSLTNGLSFMRSHISLSQSKTRSHGEQGGIPGSRPSDTPLPSDQPNSPPGTSQSHSPPHISSNEDKEPSDNPEELHIPPLHDVRDRLLPLILLNAEERLKQGIENLTIAPGTVVELDPKAVTEDDTMSFLHKVQQVHQDLQARELQSEGTSLRHTITNNTPHVNHVDLASSSTGGPSTMPQLFNNEAGPPRVRTPAQDTQYTGHPDTGMGSSRKKTVDGDTSMDATIPLPKSRKSTSENTSYPSASRHRRDHDTRRSHGSPPLEDTPTERKRDRQRSDSPSQVSPSQSRYNKRPRSASPGPSMAAPDSSYRHHRRGSYATTSSSAPRSPDSRHRYHHRDESSSYSRHRHEPRDREHYDHHSSYKRRSYSRSRDYGTRKSFSPDKSRPDSRRREYDYSPPRKPYQRRDQRYREGSRERREASPPRARRMDRDSEDERARRTASPVRSREQRSATDSRTESRHSNRRESFSIASTPPGATLHRQAMREVPMDIDEQQSQGRTSRSSLARPPDSVLIGAGGASRPMSLETSTSPQTTEEVPILNAPVEPVQETIVEEPMQVGSPALPFAVLPEENTVEKDMETEIVEREREPLFLASPSDDEEEEEKMQEPAHIMEEQTEPIPVEEEPPTLPCHIVPGFWFLKVALPEMGTLGCSFEIDYRTAVKWNITTSSTDNTDTPRPIMVDGSSVPRIKLQLCAFSQRQVQEAMQRLGPDPNPEELIQAIYATDKAWPPAGELIISVNPKILGKSKSFHAVRLGIGSAPVMIEDCVQEGVNEVRFIQLTGMPDTMFALYAAPRPESLLSVPSSR</sequence>
<feature type="compositionally biased region" description="Polar residues" evidence="1">
    <location>
        <begin position="230"/>
        <end position="256"/>
    </location>
</feature>
<dbReference type="AlphaFoldDB" id="A0A8H4QND7"/>
<proteinExistence type="predicted"/>
<accession>A0A8H4QND7</accession>
<feature type="compositionally biased region" description="Basic and acidic residues" evidence="1">
    <location>
        <begin position="545"/>
        <end position="556"/>
    </location>
</feature>
<feature type="region of interest" description="Disordered" evidence="1">
    <location>
        <begin position="28"/>
        <end position="275"/>
    </location>
</feature>
<organism evidence="2 3">
    <name type="scientific">Agrocybe pediades</name>
    <dbReference type="NCBI Taxonomy" id="84607"/>
    <lineage>
        <taxon>Eukaryota</taxon>
        <taxon>Fungi</taxon>
        <taxon>Dikarya</taxon>
        <taxon>Basidiomycota</taxon>
        <taxon>Agaricomycotina</taxon>
        <taxon>Agaricomycetes</taxon>
        <taxon>Agaricomycetidae</taxon>
        <taxon>Agaricales</taxon>
        <taxon>Agaricineae</taxon>
        <taxon>Strophariaceae</taxon>
        <taxon>Agrocybe</taxon>
    </lineage>
</organism>
<feature type="compositionally biased region" description="Polar residues" evidence="1">
    <location>
        <begin position="689"/>
        <end position="699"/>
    </location>
</feature>
<feature type="compositionally biased region" description="Basic and acidic residues" evidence="1">
    <location>
        <begin position="524"/>
        <end position="536"/>
    </location>
</feature>
<evidence type="ECO:0000313" key="2">
    <source>
        <dbReference type="EMBL" id="KAF4613492.1"/>
    </source>
</evidence>
<feature type="compositionally biased region" description="Basic and acidic residues" evidence="1">
    <location>
        <begin position="599"/>
        <end position="633"/>
    </location>
</feature>
<protein>
    <submittedName>
        <fullName evidence="2">Uncharacterized protein</fullName>
    </submittedName>
</protein>
<feature type="compositionally biased region" description="Basic and acidic residues" evidence="1">
    <location>
        <begin position="257"/>
        <end position="275"/>
    </location>
</feature>
<keyword evidence="3" id="KW-1185">Reference proteome</keyword>